<dbReference type="PANTHER" id="PTHR24045">
    <property type="match status" value="1"/>
</dbReference>
<comment type="caution">
    <text evidence="2">The sequence shown here is derived from an EMBL/GenBank/DDBJ whole genome shotgun (WGS) entry which is preliminary data.</text>
</comment>
<reference evidence="2 3" key="1">
    <citation type="submission" date="2024-04" db="EMBL/GenBank/DDBJ databases">
        <title>Tritrichomonas musculus Genome.</title>
        <authorList>
            <person name="Alves-Ferreira E."/>
            <person name="Grigg M."/>
            <person name="Lorenzi H."/>
            <person name="Galac M."/>
        </authorList>
    </citation>
    <scope>NUCLEOTIDE SEQUENCE [LARGE SCALE GENOMIC DNA]</scope>
    <source>
        <strain evidence="2 3">EAF2021</strain>
    </source>
</reference>
<evidence type="ECO:0000256" key="1">
    <source>
        <dbReference type="ARBA" id="ARBA00022679"/>
    </source>
</evidence>
<name>A0ABR2KJZ4_9EUKA</name>
<dbReference type="Proteomes" id="UP001470230">
    <property type="component" value="Unassembled WGS sequence"/>
</dbReference>
<keyword evidence="1" id="KW-0808">Transferase</keyword>
<proteinExistence type="predicted"/>
<evidence type="ECO:0000313" key="3">
    <source>
        <dbReference type="Proteomes" id="UP001470230"/>
    </source>
</evidence>
<organism evidence="2 3">
    <name type="scientific">Tritrichomonas musculus</name>
    <dbReference type="NCBI Taxonomy" id="1915356"/>
    <lineage>
        <taxon>Eukaryota</taxon>
        <taxon>Metamonada</taxon>
        <taxon>Parabasalia</taxon>
        <taxon>Tritrichomonadida</taxon>
        <taxon>Tritrichomonadidae</taxon>
        <taxon>Tritrichomonas</taxon>
    </lineage>
</organism>
<sequence>MDKRLLCLLKKNQKKFYTYFDNIIEFDQLRYSLRTIDKYFECYRKIFLVVPDSDHKPKWLNNNPKIEFMNHSTIYSNYFNWLRIEKCNKSSKKNLQRNDNSFDENGIDISNYLPTFNFNSVSYIIPFVPNLLEHFIFLNGQIFFGKNTFISDFFTKEGKPIIYASNKKPSVISNYKIKHLHEYSLCHVTFIEIESSFFVSRTFQNFTTFYHNPLAMTKTLYKEIISIKKFNNELRESIANRFRTVKDISMQTLYIGTGFSLNKMDFIQINKFNTQFYLIKSISDDIGIK</sequence>
<evidence type="ECO:0000313" key="2">
    <source>
        <dbReference type="EMBL" id="KAK8891123.1"/>
    </source>
</evidence>
<gene>
    <name evidence="2" type="ORF">M9Y10_028328</name>
</gene>
<protein>
    <submittedName>
        <fullName evidence="2">Uncharacterized protein</fullName>
    </submittedName>
</protein>
<dbReference type="EMBL" id="JAPFFF010000004">
    <property type="protein sequence ID" value="KAK8891123.1"/>
    <property type="molecule type" value="Genomic_DNA"/>
</dbReference>
<accession>A0ABR2KJZ4</accession>
<dbReference type="PANTHER" id="PTHR24045:SF0">
    <property type="entry name" value="N-ACETYLGLUCOSAMINE-1-PHOSPHOTRANSFERASE SUBUNITS ALPHA_BETA"/>
    <property type="match status" value="1"/>
</dbReference>
<keyword evidence="3" id="KW-1185">Reference proteome</keyword>
<dbReference type="InterPro" id="IPR047141">
    <property type="entry name" value="Stealth"/>
</dbReference>